<dbReference type="GO" id="GO:0004386">
    <property type="term" value="F:helicase activity"/>
    <property type="evidence" value="ECO:0007669"/>
    <property type="project" value="UniProtKB-KW"/>
</dbReference>
<evidence type="ECO:0000313" key="6">
    <source>
        <dbReference type="Proteomes" id="UP000219336"/>
    </source>
</evidence>
<accession>A0A240EM35</accession>
<gene>
    <name evidence="5" type="primary">rapA_2</name>
    <name evidence="5" type="ORF">VTH8203_03400</name>
</gene>
<keyword evidence="2" id="KW-0067">ATP-binding</keyword>
<dbReference type="PROSITE" id="PS51194">
    <property type="entry name" value="HELICASE_CTER"/>
    <property type="match status" value="1"/>
</dbReference>
<dbReference type="SUPFAM" id="SSF52540">
    <property type="entry name" value="P-loop containing nucleoside triphosphate hydrolases"/>
    <property type="match status" value="2"/>
</dbReference>
<sequence>MSNDPQLAQIELTALQTNALLAIVLSVSRRRSDVYLSYVNLTSKNESTIEFNQVISELHSLGLVRLVNGEREGFIHFSAQGLSFSIVVCEQESYRVERRIELAVRAPGAHYARFIASGFSRNHYYSLQTNSELKEQSVNDGLLLLSQSSLLWRLVQTVEVATGYGDYFLQTWLDLIAGAHCPSVYQSLTAALPNHVKARLPVHVVGDAPLFSNKPKDAAHFLSKLDVGYLETRAQRFSINHHTRPSLSSLIDLFIVRNLQPEQASELVAQYQALPLAERYALGFYSWERELQYLLMSDDELAELFFDANMWLESLVADEKVKWGRLVLELLQMCRVNDRPELSAFFEQLAAHALTQHILALTPTFNLMRMGQLLLRHLTNLELMIDKPDSWDLWVRDVENLFNVEMLVGDERVAWVLNDDNSVCAKMQKKGKKGWSRGRQVTLQNLKYSHSELLSESDIALIAYFERDPYGWRDQYVLSKASLSLLSRANNVLDQQGLPVSIVPEPSLLVVGECDGLLSLECFPERERSELEVLKERAPGILTFDATSDKVKRFFTLSETMPSVPAGYVDNLIPLLGSDIDWYSSSEQKGNIDVGVWDKRPHLWLNLVDGQLELSIEHQSLKGTVRVPSASGERWVHQDGKTWFERDLEQEKAQLASLCKALGIKNRKVISSVVISEDLAELLIAIDALDDVPVHWHAHSRQVKTINAQDVDLEINQKGDWFGLSAEVVLDGGLVLDLQRLLESRRTGYIEIKEQNLTLLVNEALRKQLALLDSVLNDELEVNSKMAYPLQKLVETMSISSDQGWQALEREWAKPIELAPQCLEVLRDYQRTSVHWAIHLLTHGFGACLADDMGLGKTLQALKIIEHFSSLGPSLVVCPKSVLLNWQQESARFTPALSILDLEACDDRPQMLAQAKAGEVVVMSYGMVTRLAKELAEVEWQSVVLDEAHQIKNPNAQRTKVLVNLNAERRLTLSGTPVENHLVELWSQFSFLNPGLLGALKQFKAKYGQASKNAEDMLRLRALVSPFIMRRVKKEVLTELPEKTELIHHIELSAKERSAYEAVRQDSLRISETLNGGTTIKLFAALTRLRQVCCDPHLVFDTMSETSSKLKEALHIVHEALEGGHKVLIFSQFVQLLKRFAALLEAEALAFSYLDGQSSTKQRKQAIEDFKSDKHALFLISLKAGGSGLNLTEADTVIHLDPWWNPAVEDQASDRAYRMGQTNPVTVYRLVATNTIEEKIIQLHEDKRDLADKVLSGQSEASHLKPEVLLDLLSSD</sequence>
<dbReference type="InterPro" id="IPR014001">
    <property type="entry name" value="Helicase_ATP-bd"/>
</dbReference>
<dbReference type="Pfam" id="PF00176">
    <property type="entry name" value="SNF2-rel_dom"/>
    <property type="match status" value="1"/>
</dbReference>
<keyword evidence="2" id="KW-0547">Nucleotide-binding</keyword>
<proteinExistence type="predicted"/>
<keyword evidence="6" id="KW-1185">Reference proteome</keyword>
<dbReference type="GO" id="GO:0016787">
    <property type="term" value="F:hydrolase activity"/>
    <property type="evidence" value="ECO:0007669"/>
    <property type="project" value="UniProtKB-KW"/>
</dbReference>
<keyword evidence="1" id="KW-0378">Hydrolase</keyword>
<dbReference type="EMBL" id="OANU01000073">
    <property type="protein sequence ID" value="SNX49752.1"/>
    <property type="molecule type" value="Genomic_DNA"/>
</dbReference>
<feature type="domain" description="Helicase ATP-binding" evidence="3">
    <location>
        <begin position="838"/>
        <end position="995"/>
    </location>
</feature>
<dbReference type="AlphaFoldDB" id="A0A240EM35"/>
<dbReference type="InterPro" id="IPR000330">
    <property type="entry name" value="SNF2_N"/>
</dbReference>
<dbReference type="GO" id="GO:0005524">
    <property type="term" value="F:ATP binding"/>
    <property type="evidence" value="ECO:0007669"/>
    <property type="project" value="InterPro"/>
</dbReference>
<organism evidence="5 6">
    <name type="scientific">Vibrio thalassae</name>
    <dbReference type="NCBI Taxonomy" id="1243014"/>
    <lineage>
        <taxon>Bacteria</taxon>
        <taxon>Pseudomonadati</taxon>
        <taxon>Pseudomonadota</taxon>
        <taxon>Gammaproteobacteria</taxon>
        <taxon>Vibrionales</taxon>
        <taxon>Vibrionaceae</taxon>
        <taxon>Vibrio</taxon>
    </lineage>
</organism>
<name>A0A240EM35_9VIBR</name>
<dbReference type="OrthoDB" id="9760715at2"/>
<evidence type="ECO:0000313" key="5">
    <source>
        <dbReference type="EMBL" id="SNX49752.1"/>
    </source>
</evidence>
<evidence type="ECO:0000259" key="3">
    <source>
        <dbReference type="PROSITE" id="PS51192"/>
    </source>
</evidence>
<dbReference type="CDD" id="cd18793">
    <property type="entry name" value="SF2_C_SNF"/>
    <property type="match status" value="1"/>
</dbReference>
<dbReference type="SMART" id="SM00490">
    <property type="entry name" value="HELICc"/>
    <property type="match status" value="1"/>
</dbReference>
<protein>
    <submittedName>
        <fullName evidence="5">RNA polymerase-associated protein RapA</fullName>
    </submittedName>
</protein>
<evidence type="ECO:0000259" key="4">
    <source>
        <dbReference type="PROSITE" id="PS51194"/>
    </source>
</evidence>
<reference evidence="6" key="1">
    <citation type="submission" date="2016-06" db="EMBL/GenBank/DDBJ databases">
        <authorList>
            <person name="Rodrigo-Torres L."/>
            <person name="Arahal R.D."/>
            <person name="Lucena T."/>
        </authorList>
    </citation>
    <scope>NUCLEOTIDE SEQUENCE [LARGE SCALE GENOMIC DNA]</scope>
    <source>
        <strain evidence="6">CECT8203</strain>
    </source>
</reference>
<dbReference type="RefSeq" id="WP_096994756.1">
    <property type="nucleotide sequence ID" value="NZ_JBHSII010000001.1"/>
</dbReference>
<dbReference type="Gene3D" id="3.40.50.300">
    <property type="entry name" value="P-loop containing nucleotide triphosphate hydrolases"/>
    <property type="match status" value="1"/>
</dbReference>
<dbReference type="InterPro" id="IPR049730">
    <property type="entry name" value="SNF2/RAD54-like_C"/>
</dbReference>
<dbReference type="InterPro" id="IPR001650">
    <property type="entry name" value="Helicase_C-like"/>
</dbReference>
<evidence type="ECO:0000256" key="2">
    <source>
        <dbReference type="ARBA" id="ARBA00022806"/>
    </source>
</evidence>
<dbReference type="PROSITE" id="PS51192">
    <property type="entry name" value="HELICASE_ATP_BIND_1"/>
    <property type="match status" value="1"/>
</dbReference>
<dbReference type="Proteomes" id="UP000219336">
    <property type="component" value="Unassembled WGS sequence"/>
</dbReference>
<evidence type="ECO:0000256" key="1">
    <source>
        <dbReference type="ARBA" id="ARBA00022801"/>
    </source>
</evidence>
<dbReference type="Gene3D" id="3.40.50.10810">
    <property type="entry name" value="Tandem AAA-ATPase domain"/>
    <property type="match status" value="1"/>
</dbReference>
<dbReference type="InterPro" id="IPR038718">
    <property type="entry name" value="SNF2-like_sf"/>
</dbReference>
<feature type="domain" description="Helicase C-terminal" evidence="4">
    <location>
        <begin position="1109"/>
        <end position="1273"/>
    </location>
</feature>
<dbReference type="SMART" id="SM00487">
    <property type="entry name" value="DEXDc"/>
    <property type="match status" value="1"/>
</dbReference>
<dbReference type="InterPro" id="IPR027417">
    <property type="entry name" value="P-loop_NTPase"/>
</dbReference>
<keyword evidence="2" id="KW-0347">Helicase</keyword>
<dbReference type="Pfam" id="PF00271">
    <property type="entry name" value="Helicase_C"/>
    <property type="match status" value="1"/>
</dbReference>
<dbReference type="PANTHER" id="PTHR10799">
    <property type="entry name" value="SNF2/RAD54 HELICASE FAMILY"/>
    <property type="match status" value="1"/>
</dbReference>